<sequence>MKNISKLLIFGFGALLFSCNDAIDIKQPGRLDADAAFESVDDLEAGLFGTLNTFDTSSDIAFGSVFTDELSIGFDSGGQGLADYGFVLNPGSEAPAVFWIRGYRQINSATRLIEAAKIITPEAGDLERYNDIIGQAYALRAFAHFELLSYFSTDLTDDNALGVIAVDFIPSIDQKLLRNTNGEVFALINEDLDRANGLLDNTFDPLYVSKDFVTALRARIATFRGNYPEAATLAQQLVTKYPLATRAEYEGIFNDVDNTEIIFKLERTLNDNYDGQGATGGISAGGWAGARFAFVDATLDGSPYFEMGRSLFNLLDPADIRYDVNVAPTSVIDPNYLTSADPSESDKLVIQKYPGSGGQPLMNDLKVFRSSEMLLILAEARADAGTFNGTSSTASLIKQLRDARFGTPQALPVYANQTEAFAAVLNERRIELAFEGFRYKDLKRLGERANQGVLKDAVDCAFNGACSLSASDFRFTMPLPIVEFNANPGLREQQNPGY</sequence>
<reference evidence="8 9" key="1">
    <citation type="submission" date="2024-07" db="EMBL/GenBank/DDBJ databases">
        <title>The genome sequence of type strain Sediminicola arcticus GDMCC 1.2805.</title>
        <authorList>
            <person name="Liu Y."/>
        </authorList>
    </citation>
    <scope>NUCLEOTIDE SEQUENCE [LARGE SCALE GENOMIC DNA]</scope>
    <source>
        <strain evidence="8 9">GDMCC 1.2805</strain>
    </source>
</reference>
<dbReference type="InterPro" id="IPR012944">
    <property type="entry name" value="SusD_RagB_dom"/>
</dbReference>
<evidence type="ECO:0000259" key="6">
    <source>
        <dbReference type="Pfam" id="PF07980"/>
    </source>
</evidence>
<evidence type="ECO:0000313" key="9">
    <source>
        <dbReference type="Proteomes" id="UP001549799"/>
    </source>
</evidence>
<proteinExistence type="inferred from homology"/>
<organism evidence="8 9">
    <name type="scientific">Sediminicola arcticus</name>
    <dbReference type="NCBI Taxonomy" id="1574308"/>
    <lineage>
        <taxon>Bacteria</taxon>
        <taxon>Pseudomonadati</taxon>
        <taxon>Bacteroidota</taxon>
        <taxon>Flavobacteriia</taxon>
        <taxon>Flavobacteriales</taxon>
        <taxon>Flavobacteriaceae</taxon>
        <taxon>Sediminicola</taxon>
    </lineage>
</organism>
<feature type="domain" description="SusD-like N-terminal" evidence="7">
    <location>
        <begin position="93"/>
        <end position="208"/>
    </location>
</feature>
<comment type="similarity">
    <text evidence="2">Belongs to the SusD family.</text>
</comment>
<evidence type="ECO:0000256" key="1">
    <source>
        <dbReference type="ARBA" id="ARBA00004442"/>
    </source>
</evidence>
<dbReference type="PROSITE" id="PS51257">
    <property type="entry name" value="PROKAR_LIPOPROTEIN"/>
    <property type="match status" value="1"/>
</dbReference>
<name>A0ABV2SYU2_9FLAO</name>
<gene>
    <name evidence="8" type="ORF">ABXZ36_12440</name>
</gene>
<evidence type="ECO:0000259" key="7">
    <source>
        <dbReference type="Pfam" id="PF14322"/>
    </source>
</evidence>
<keyword evidence="9" id="KW-1185">Reference proteome</keyword>
<dbReference type="Proteomes" id="UP001549799">
    <property type="component" value="Unassembled WGS sequence"/>
</dbReference>
<keyword evidence="4" id="KW-0472">Membrane</keyword>
<dbReference type="Pfam" id="PF07980">
    <property type="entry name" value="SusD_RagB"/>
    <property type="match status" value="1"/>
</dbReference>
<keyword evidence="5" id="KW-0998">Cell outer membrane</keyword>
<evidence type="ECO:0000256" key="5">
    <source>
        <dbReference type="ARBA" id="ARBA00023237"/>
    </source>
</evidence>
<comment type="caution">
    <text evidence="8">The sequence shown here is derived from an EMBL/GenBank/DDBJ whole genome shotgun (WGS) entry which is preliminary data.</text>
</comment>
<feature type="domain" description="RagB/SusD" evidence="6">
    <location>
        <begin position="362"/>
        <end position="498"/>
    </location>
</feature>
<keyword evidence="3" id="KW-0732">Signal</keyword>
<evidence type="ECO:0000313" key="8">
    <source>
        <dbReference type="EMBL" id="MET6991454.1"/>
    </source>
</evidence>
<evidence type="ECO:0000256" key="2">
    <source>
        <dbReference type="ARBA" id="ARBA00006275"/>
    </source>
</evidence>
<dbReference type="Gene3D" id="1.25.40.390">
    <property type="match status" value="1"/>
</dbReference>
<comment type="subcellular location">
    <subcellularLocation>
        <location evidence="1">Cell outer membrane</location>
    </subcellularLocation>
</comment>
<dbReference type="EMBL" id="JBEXAE010000005">
    <property type="protein sequence ID" value="MET6991454.1"/>
    <property type="molecule type" value="Genomic_DNA"/>
</dbReference>
<dbReference type="SUPFAM" id="SSF48452">
    <property type="entry name" value="TPR-like"/>
    <property type="match status" value="1"/>
</dbReference>
<dbReference type="RefSeq" id="WP_354615994.1">
    <property type="nucleotide sequence ID" value="NZ_JBEXAE010000005.1"/>
</dbReference>
<dbReference type="InterPro" id="IPR033985">
    <property type="entry name" value="SusD-like_N"/>
</dbReference>
<dbReference type="Pfam" id="PF14322">
    <property type="entry name" value="SusD-like_3"/>
    <property type="match status" value="1"/>
</dbReference>
<evidence type="ECO:0000256" key="4">
    <source>
        <dbReference type="ARBA" id="ARBA00023136"/>
    </source>
</evidence>
<protein>
    <submittedName>
        <fullName evidence="8">RagB/SusD family nutrient uptake outer membrane protein</fullName>
    </submittedName>
</protein>
<dbReference type="InterPro" id="IPR011990">
    <property type="entry name" value="TPR-like_helical_dom_sf"/>
</dbReference>
<evidence type="ECO:0000256" key="3">
    <source>
        <dbReference type="ARBA" id="ARBA00022729"/>
    </source>
</evidence>
<accession>A0ABV2SYU2</accession>